<evidence type="ECO:0000313" key="1">
    <source>
        <dbReference type="EMBL" id="EST35858.1"/>
    </source>
</evidence>
<dbReference type="AlphaFoldDB" id="V6KV22"/>
<name>V6KV22_STRRC</name>
<keyword evidence="2" id="KW-1185">Reference proteome</keyword>
<accession>V6KV22</accession>
<dbReference type="Proteomes" id="UP000017984">
    <property type="component" value="Chromosome"/>
</dbReference>
<gene>
    <name evidence="1" type="ORF">M878_04175</name>
</gene>
<evidence type="ECO:0000313" key="2">
    <source>
        <dbReference type="Proteomes" id="UP000017984"/>
    </source>
</evidence>
<proteinExistence type="predicted"/>
<sequence>MLEPPVFPDDRGSFEEQPGQLLVAQLGAAADVVDLAGAALRACEVDAVAVVVDGRPVANVAPVAGEGFEAVEEHGTD</sequence>
<protein>
    <submittedName>
        <fullName evidence="1">Uncharacterized protein</fullName>
    </submittedName>
</protein>
<organism evidence="1 2">
    <name type="scientific">Streptomyces roseochromogenus subsp. oscitans DS 12.976</name>
    <dbReference type="NCBI Taxonomy" id="1352936"/>
    <lineage>
        <taxon>Bacteria</taxon>
        <taxon>Bacillati</taxon>
        <taxon>Actinomycetota</taxon>
        <taxon>Actinomycetes</taxon>
        <taxon>Kitasatosporales</taxon>
        <taxon>Streptomycetaceae</taxon>
        <taxon>Streptomyces</taxon>
    </lineage>
</organism>
<dbReference type="EMBL" id="AWQX01000033">
    <property type="protein sequence ID" value="EST35858.1"/>
    <property type="molecule type" value="Genomic_DNA"/>
</dbReference>
<reference evidence="1 2" key="1">
    <citation type="journal article" date="2014" name="Genome Announc.">
        <title>Draft Genome Sequence of Streptomyces roseochromogenes subsp. oscitans DS 12.976, Producer of the Aminocoumarin Antibiotic Clorobiocin.</title>
        <authorList>
            <person name="Ruckert C."/>
            <person name="Kalinowski J."/>
            <person name="Heide L."/>
            <person name="Apel A.K."/>
        </authorList>
    </citation>
    <scope>NUCLEOTIDE SEQUENCE [LARGE SCALE GENOMIC DNA]</scope>
    <source>
        <strain evidence="1 2">DS 12.976</strain>
    </source>
</reference>
<comment type="caution">
    <text evidence="1">The sequence shown here is derived from an EMBL/GenBank/DDBJ whole genome shotgun (WGS) entry which is preliminary data.</text>
</comment>
<dbReference type="PATRIC" id="fig|1352936.5.peg.903"/>
<dbReference type="HOGENOM" id="CLU_2636623_0_0_11"/>
<dbReference type="STRING" id="1352936.M878_04175"/>